<accession>A0A2X1A1T8</accession>
<reference evidence="1 2" key="1">
    <citation type="submission" date="2018-06" db="EMBL/GenBank/DDBJ databases">
        <authorList>
            <consortium name="Pathogen Informatics"/>
            <person name="Doyle S."/>
        </authorList>
    </citation>
    <scope>NUCLEOTIDE SEQUENCE [LARGE SCALE GENOMIC DNA]</scope>
    <source>
        <strain evidence="1 2">NCTC7582</strain>
    </source>
</reference>
<evidence type="ECO:0000313" key="2">
    <source>
        <dbReference type="Proteomes" id="UP000251431"/>
    </source>
</evidence>
<protein>
    <submittedName>
        <fullName evidence="1">Uncharacterized protein</fullName>
    </submittedName>
</protein>
<dbReference type="AlphaFoldDB" id="A0A2X1A1T8"/>
<dbReference type="EMBL" id="UAQE01000004">
    <property type="protein sequence ID" value="SPU38249.1"/>
    <property type="molecule type" value="Genomic_DNA"/>
</dbReference>
<dbReference type="RefSeq" id="WP_112118294.1">
    <property type="nucleotide sequence ID" value="NZ_UAQE01000004.1"/>
</dbReference>
<dbReference type="Proteomes" id="UP000251431">
    <property type="component" value="Unassembled WGS sequence"/>
</dbReference>
<proteinExistence type="predicted"/>
<gene>
    <name evidence="1" type="ORF">NCTC7582_04203</name>
</gene>
<organism evidence="1 2">
    <name type="scientific">Lysinibacillus capsici</name>
    <dbReference type="NCBI Taxonomy" id="2115968"/>
    <lineage>
        <taxon>Bacteria</taxon>
        <taxon>Bacillati</taxon>
        <taxon>Bacillota</taxon>
        <taxon>Bacilli</taxon>
        <taxon>Bacillales</taxon>
        <taxon>Bacillaceae</taxon>
        <taxon>Lysinibacillus</taxon>
    </lineage>
</organism>
<evidence type="ECO:0000313" key="1">
    <source>
        <dbReference type="EMBL" id="SPU38249.1"/>
    </source>
</evidence>
<name>A0A2X1A1T8_9BACI</name>
<sequence>MDKNLGQKLKDFDQIFKVSGWNGQIKILSSLGLSDYESSDVDDSEIDQFLDELLFQLSDFYLKNNMETLDTVIENNVDESILINALKKYLNNKWGLREHSLKVSNFDIDQIHFIIEELIYTMMIRRIHRSPNIFKKSVNNKFNTEYEKDDIWNIVTFLSI</sequence>